<protein>
    <recommendedName>
        <fullName evidence="3">Secreted protein</fullName>
    </recommendedName>
</protein>
<gene>
    <name evidence="1" type="ORF">ACFYQT_40630</name>
</gene>
<evidence type="ECO:0000313" key="2">
    <source>
        <dbReference type="Proteomes" id="UP001601422"/>
    </source>
</evidence>
<comment type="caution">
    <text evidence="1">The sequence shown here is derived from an EMBL/GenBank/DDBJ whole genome shotgun (WGS) entry which is preliminary data.</text>
</comment>
<dbReference type="Proteomes" id="UP001601422">
    <property type="component" value="Unassembled WGS sequence"/>
</dbReference>
<dbReference type="EMBL" id="JBIAJP010000022">
    <property type="protein sequence ID" value="MFF0009702.1"/>
    <property type="molecule type" value="Genomic_DNA"/>
</dbReference>
<proteinExistence type="predicted"/>
<evidence type="ECO:0000313" key="1">
    <source>
        <dbReference type="EMBL" id="MFF0009702.1"/>
    </source>
</evidence>
<accession>A0ABW6NB92</accession>
<reference evidence="1 2" key="1">
    <citation type="submission" date="2024-10" db="EMBL/GenBank/DDBJ databases">
        <title>The Natural Products Discovery Center: Release of the First 8490 Sequenced Strains for Exploring Actinobacteria Biosynthetic Diversity.</title>
        <authorList>
            <person name="Kalkreuter E."/>
            <person name="Kautsar S.A."/>
            <person name="Yang D."/>
            <person name="Bader C.D."/>
            <person name="Teijaro C.N."/>
            <person name="Fluegel L."/>
            <person name="Davis C.M."/>
            <person name="Simpson J.R."/>
            <person name="Lauterbach L."/>
            <person name="Steele A.D."/>
            <person name="Gui C."/>
            <person name="Meng S."/>
            <person name="Li G."/>
            <person name="Viehrig K."/>
            <person name="Ye F."/>
            <person name="Su P."/>
            <person name="Kiefer A.F."/>
            <person name="Nichols A."/>
            <person name="Cepeda A.J."/>
            <person name="Yan W."/>
            <person name="Fan B."/>
            <person name="Jiang Y."/>
            <person name="Adhikari A."/>
            <person name="Zheng C.-J."/>
            <person name="Schuster L."/>
            <person name="Cowan T.M."/>
            <person name="Smanski M.J."/>
            <person name="Chevrette M.G."/>
            <person name="De Carvalho L.P.S."/>
            <person name="Shen B."/>
        </authorList>
    </citation>
    <scope>NUCLEOTIDE SEQUENCE [LARGE SCALE GENOMIC DNA]</scope>
    <source>
        <strain evidence="1 2">NPDC005497</strain>
    </source>
</reference>
<organism evidence="1 2">
    <name type="scientific">Streptomyces tibetensis</name>
    <dbReference type="NCBI Taxonomy" id="2382123"/>
    <lineage>
        <taxon>Bacteria</taxon>
        <taxon>Bacillati</taxon>
        <taxon>Actinomycetota</taxon>
        <taxon>Actinomycetes</taxon>
        <taxon>Kitasatosporales</taxon>
        <taxon>Streptomycetaceae</taxon>
        <taxon>Streptomyces</taxon>
    </lineage>
</organism>
<sequence length="188" mass="20635">MDQLTVALISGLGGAAITGAAAVAGPFITGRHARRQEQHARNVEEFDRMMDLRVATRDLLLYLDDARQAVRDGRPVNLGELPNEVKRVRTAADRCEVYGLSFVHSPSSRDYGRGTPETRGLHTYLGCAQAVREMVEEAAQSGDPQDQDTLQSIDATFGRAEQARSQVLGVLMDRMAELRAEMGHQTAR</sequence>
<evidence type="ECO:0008006" key="3">
    <source>
        <dbReference type="Google" id="ProtNLM"/>
    </source>
</evidence>
<dbReference type="RefSeq" id="WP_362053375.1">
    <property type="nucleotide sequence ID" value="NZ_JBEXWN010000033.1"/>
</dbReference>
<name>A0ABW6NB92_9ACTN</name>
<keyword evidence="2" id="KW-1185">Reference proteome</keyword>